<name>A0ABM8SRH5_9BURK</name>
<evidence type="ECO:0000256" key="1">
    <source>
        <dbReference type="ARBA" id="ARBA00001933"/>
    </source>
</evidence>
<reference evidence="9 10" key="1">
    <citation type="submission" date="2021-02" db="EMBL/GenBank/DDBJ databases">
        <authorList>
            <person name="Vanwijnsberghe S."/>
        </authorList>
    </citation>
    <scope>NUCLEOTIDE SEQUENCE [LARGE SCALE GENOMIC DNA]</scope>
    <source>
        <strain evidence="9 10">R-69776</strain>
    </source>
</reference>
<comment type="catalytic activity">
    <reaction evidence="6">
        <text>L,L-cystathionine + H2O = L-homocysteine + pyruvate + NH4(+)</text>
        <dbReference type="Rhea" id="RHEA:13965"/>
        <dbReference type="ChEBI" id="CHEBI:15361"/>
        <dbReference type="ChEBI" id="CHEBI:15377"/>
        <dbReference type="ChEBI" id="CHEBI:28938"/>
        <dbReference type="ChEBI" id="CHEBI:58161"/>
        <dbReference type="ChEBI" id="CHEBI:58199"/>
    </reaction>
</comment>
<dbReference type="InterPro" id="IPR054542">
    <property type="entry name" value="Cys_met_metab_PP"/>
</dbReference>
<proteinExistence type="inferred from homology"/>
<dbReference type="PIRSF" id="PIRSF001434">
    <property type="entry name" value="CGS"/>
    <property type="match status" value="1"/>
</dbReference>
<organism evidence="9 10">
    <name type="scientific">Paraburkholderia nemoris</name>
    <dbReference type="NCBI Taxonomy" id="2793076"/>
    <lineage>
        <taxon>Bacteria</taxon>
        <taxon>Pseudomonadati</taxon>
        <taxon>Pseudomonadota</taxon>
        <taxon>Betaproteobacteria</taxon>
        <taxon>Burkholderiales</taxon>
        <taxon>Burkholderiaceae</taxon>
        <taxon>Paraburkholderia</taxon>
    </lineage>
</organism>
<dbReference type="EMBL" id="CAJNBH010000024">
    <property type="protein sequence ID" value="CAE6828073.1"/>
    <property type="molecule type" value="Genomic_DNA"/>
</dbReference>
<evidence type="ECO:0000256" key="3">
    <source>
        <dbReference type="ARBA" id="ARBA00022898"/>
    </source>
</evidence>
<accession>A0ABM8SRH5</accession>
<dbReference type="SUPFAM" id="SSF53383">
    <property type="entry name" value="PLP-dependent transferases"/>
    <property type="match status" value="1"/>
</dbReference>
<dbReference type="PANTHER" id="PTHR43500">
    <property type="entry name" value="CYSTATHIONINE BETA-LYASE-RELATED"/>
    <property type="match status" value="1"/>
</dbReference>
<dbReference type="Gene3D" id="3.90.1150.10">
    <property type="entry name" value="Aspartate Aminotransferase, domain 1"/>
    <property type="match status" value="1"/>
</dbReference>
<evidence type="ECO:0000256" key="6">
    <source>
        <dbReference type="ARBA" id="ARBA00047517"/>
    </source>
</evidence>
<dbReference type="InterPro" id="IPR015421">
    <property type="entry name" value="PyrdxlP-dep_Trfase_major"/>
</dbReference>
<keyword evidence="4 9" id="KW-0456">Lyase</keyword>
<dbReference type="NCBIfam" id="NF005456">
    <property type="entry name" value="PRK07050.1"/>
    <property type="match status" value="1"/>
</dbReference>
<dbReference type="EC" id="4.4.1.13" evidence="9"/>
<dbReference type="InterPro" id="IPR015422">
    <property type="entry name" value="PyrdxlP-dep_Trfase_small"/>
</dbReference>
<comment type="caution">
    <text evidence="9">The sequence shown here is derived from an EMBL/GenBank/DDBJ whole genome shotgun (WGS) entry which is preliminary data.</text>
</comment>
<sequence>MHWRSKLIHPTAQAPSGFRSLVTPIYRGSTVLFDKQEDAADDWRQTERGYTYGLYGSPTVLELGARVAEIEGARHSFVVPGGQAAIALVYLAFCKAGSHALVPVTGYGPNRELADGLLKGLNIEVEAYDPLIGADIAKLIRPNTALIWTESPGSVTMELQDVPAIVKAAHARGVLVALDNTYAAGVLFDAFAHGVDVSMQALTKYIGGHSDLLLGTVSVASEVTYEAIGSVFKQLGMGVSPDDAGLALRGLQTLGVRLERLEKSTLEVASWLDLQHEIASVLHPAFPSCPGHEFWKRDFSGSASVFSILFKSDISANQVGAFVDRLRLFKIGFSWGGVTALAVRYPELDRPGKDYGGRLVRLNIGLEEPADLIADLKQALESVAKCETPALP</sequence>
<dbReference type="PANTHER" id="PTHR43500:SF1">
    <property type="entry name" value="CYSTATHIONINE BETA-LYASE-RELATED"/>
    <property type="match status" value="1"/>
</dbReference>
<evidence type="ECO:0000256" key="8">
    <source>
        <dbReference type="RuleBase" id="RU362118"/>
    </source>
</evidence>
<evidence type="ECO:0000256" key="5">
    <source>
        <dbReference type="ARBA" id="ARBA00046315"/>
    </source>
</evidence>
<comment type="pathway">
    <text evidence="5">Amino-acid biosynthesis; L-methionine biosynthesis via de novo pathway; L-homocysteine from L-cystathionine: step 1/1.</text>
</comment>
<dbReference type="InterPro" id="IPR015424">
    <property type="entry name" value="PyrdxlP-dep_Trfase"/>
</dbReference>
<protein>
    <submittedName>
        <fullName evidence="9">Cystathionine beta-lyase MetC</fullName>
        <ecNumber evidence="9">4.4.1.13</ecNumber>
    </submittedName>
</protein>
<keyword evidence="10" id="KW-1185">Reference proteome</keyword>
<dbReference type="PROSITE" id="PS00868">
    <property type="entry name" value="CYS_MET_METAB_PP"/>
    <property type="match status" value="1"/>
</dbReference>
<dbReference type="InterPro" id="IPR006233">
    <property type="entry name" value="Cys_b_lyase_bac"/>
</dbReference>
<dbReference type="GO" id="GO:0047804">
    <property type="term" value="F:cysteine-S-conjugate beta-lyase activity"/>
    <property type="evidence" value="ECO:0007669"/>
    <property type="project" value="UniProtKB-EC"/>
</dbReference>
<dbReference type="NCBIfam" id="TIGR01324">
    <property type="entry name" value="cysta_beta_ly_B"/>
    <property type="match status" value="1"/>
</dbReference>
<gene>
    <name evidence="9" type="primary">metC_2</name>
    <name evidence="9" type="ORF">R69776_06477</name>
</gene>
<comment type="similarity">
    <text evidence="2 8">Belongs to the trans-sulfuration enzymes family.</text>
</comment>
<evidence type="ECO:0000313" key="9">
    <source>
        <dbReference type="EMBL" id="CAE6828073.1"/>
    </source>
</evidence>
<comment type="cofactor">
    <cofactor evidence="1 8">
        <name>pyridoxal 5'-phosphate</name>
        <dbReference type="ChEBI" id="CHEBI:597326"/>
    </cofactor>
</comment>
<dbReference type="InterPro" id="IPR000277">
    <property type="entry name" value="Cys/Met-Metab_PyrdxlP-dep_enz"/>
</dbReference>
<comment type="catalytic activity">
    <reaction evidence="7">
        <text>an S-substituted L-cysteine + H2O = a thiol + pyruvate + NH4(+)</text>
        <dbReference type="Rhea" id="RHEA:18121"/>
        <dbReference type="ChEBI" id="CHEBI:15361"/>
        <dbReference type="ChEBI" id="CHEBI:15377"/>
        <dbReference type="ChEBI" id="CHEBI:28938"/>
        <dbReference type="ChEBI" id="CHEBI:29256"/>
        <dbReference type="ChEBI" id="CHEBI:58717"/>
        <dbReference type="EC" id="4.4.1.13"/>
    </reaction>
</comment>
<evidence type="ECO:0000256" key="2">
    <source>
        <dbReference type="ARBA" id="ARBA00009077"/>
    </source>
</evidence>
<evidence type="ECO:0000256" key="4">
    <source>
        <dbReference type="ARBA" id="ARBA00023239"/>
    </source>
</evidence>
<evidence type="ECO:0000256" key="7">
    <source>
        <dbReference type="ARBA" id="ARBA00047625"/>
    </source>
</evidence>
<keyword evidence="3 8" id="KW-0663">Pyridoxal phosphate</keyword>
<dbReference type="Pfam" id="PF01053">
    <property type="entry name" value="Cys_Met_Meta_PP"/>
    <property type="match status" value="1"/>
</dbReference>
<dbReference type="Proteomes" id="UP000673821">
    <property type="component" value="Unassembled WGS sequence"/>
</dbReference>
<evidence type="ECO:0000313" key="10">
    <source>
        <dbReference type="Proteomes" id="UP000673821"/>
    </source>
</evidence>
<dbReference type="Gene3D" id="3.40.640.10">
    <property type="entry name" value="Type I PLP-dependent aspartate aminotransferase-like (Major domain)"/>
    <property type="match status" value="1"/>
</dbReference>